<dbReference type="EMBL" id="JBHLWO010000002">
    <property type="protein sequence ID" value="MFC0320927.1"/>
    <property type="molecule type" value="Genomic_DNA"/>
</dbReference>
<accession>A0ABV6HPZ5</accession>
<evidence type="ECO:0000256" key="6">
    <source>
        <dbReference type="ARBA" id="ARBA00022840"/>
    </source>
</evidence>
<dbReference type="GO" id="GO:0008878">
    <property type="term" value="F:glucose-1-phosphate adenylyltransferase activity"/>
    <property type="evidence" value="ECO:0007669"/>
    <property type="project" value="UniProtKB-EC"/>
</dbReference>
<sequence>MTPKVISIVLGGGRGSRLAPLTDKRSKPAVPIAGKYRLVDIPISNCLNSGFNRIFVLTQYNSASLNTHIKNTYNFSVFSKGFVDIIAAEQTIEGDKWFQGTADAVRHSLRYMVNHDYDFILILSGDQLYQIDFQEMIEFHISKKAEITIATIPVNAKDATSFGILKSDDEGHITSFIEKPKTELLVDWSSEVSDEMKDAGRVYLASMGIYVFSKGVLNDLLTQNQGLDFGKELIPDAITDQKKVISYQYDGYWTDIGNIDSFFEANIGLTDEIPAFNLFDKQSIFTRPRMLPPSKMAATTLYNAIVADGCIIAAKEIERSVIGVRSRIGKGTVIKNTYMMGSDFYQNLEELEDAKRTNKPIVGVGEDCYIDTAILDKSCSIGNNVQIKGGPHLPDGDFETYTVKDGIIVIKKRAVIADNTIIG</sequence>
<evidence type="ECO:0000256" key="2">
    <source>
        <dbReference type="ARBA" id="ARBA00022600"/>
    </source>
</evidence>
<gene>
    <name evidence="10" type="ORF">ACFFI0_21560</name>
</gene>
<dbReference type="PANTHER" id="PTHR43523:SF12">
    <property type="entry name" value="GLUCOSE-1-PHOSPHATE ADENYLYLTRANSFERASE LARGE SUBUNIT 1, CHLOROPLASTIC-RELATED"/>
    <property type="match status" value="1"/>
</dbReference>
<reference evidence="10 11" key="1">
    <citation type="submission" date="2024-09" db="EMBL/GenBank/DDBJ databases">
        <authorList>
            <person name="Sun Q."/>
            <person name="Mori K."/>
        </authorList>
    </citation>
    <scope>NUCLEOTIDE SEQUENCE [LARGE SCALE GENOMIC DNA]</scope>
    <source>
        <strain evidence="10 11">CCM 7765</strain>
    </source>
</reference>
<dbReference type="Proteomes" id="UP001589774">
    <property type="component" value="Unassembled WGS sequence"/>
</dbReference>
<evidence type="ECO:0000256" key="4">
    <source>
        <dbReference type="ARBA" id="ARBA00022695"/>
    </source>
</evidence>
<dbReference type="CDD" id="cd04651">
    <property type="entry name" value="LbH_G1P_AT_C"/>
    <property type="match status" value="1"/>
</dbReference>
<evidence type="ECO:0000256" key="3">
    <source>
        <dbReference type="ARBA" id="ARBA00022679"/>
    </source>
</evidence>
<dbReference type="Gene3D" id="2.160.10.10">
    <property type="entry name" value="Hexapeptide repeat proteins"/>
    <property type="match status" value="1"/>
</dbReference>
<organism evidence="10 11">
    <name type="scientific">Olivibacter oleidegradans</name>
    <dbReference type="NCBI Taxonomy" id="760123"/>
    <lineage>
        <taxon>Bacteria</taxon>
        <taxon>Pseudomonadati</taxon>
        <taxon>Bacteroidota</taxon>
        <taxon>Sphingobacteriia</taxon>
        <taxon>Sphingobacteriales</taxon>
        <taxon>Sphingobacteriaceae</taxon>
        <taxon>Olivibacter</taxon>
    </lineage>
</organism>
<evidence type="ECO:0000313" key="10">
    <source>
        <dbReference type="EMBL" id="MFC0320927.1"/>
    </source>
</evidence>
<dbReference type="SUPFAM" id="SSF51161">
    <property type="entry name" value="Trimeric LpxA-like enzymes"/>
    <property type="match status" value="1"/>
</dbReference>
<evidence type="ECO:0000313" key="11">
    <source>
        <dbReference type="Proteomes" id="UP001589774"/>
    </source>
</evidence>
<evidence type="ECO:0000256" key="8">
    <source>
        <dbReference type="NCBIfam" id="TIGR02091"/>
    </source>
</evidence>
<dbReference type="SUPFAM" id="SSF53448">
    <property type="entry name" value="Nucleotide-diphospho-sugar transferases"/>
    <property type="match status" value="1"/>
</dbReference>
<dbReference type="NCBIfam" id="TIGR02091">
    <property type="entry name" value="glgC"/>
    <property type="match status" value="1"/>
</dbReference>
<comment type="similarity">
    <text evidence="1">Belongs to the bacterial/plant glucose-1-phosphate adenylyltransferase family.</text>
</comment>
<dbReference type="NCBIfam" id="NF002772">
    <property type="entry name" value="PRK02862.1"/>
    <property type="match status" value="1"/>
</dbReference>
<keyword evidence="5" id="KW-0547">Nucleotide-binding</keyword>
<dbReference type="Gene3D" id="3.90.550.10">
    <property type="entry name" value="Spore Coat Polysaccharide Biosynthesis Protein SpsA, Chain A"/>
    <property type="match status" value="1"/>
</dbReference>
<keyword evidence="7" id="KW-0119">Carbohydrate metabolism</keyword>
<proteinExistence type="inferred from homology"/>
<keyword evidence="6" id="KW-0067">ATP-binding</keyword>
<dbReference type="EC" id="2.7.7.27" evidence="8"/>
<dbReference type="Pfam" id="PF25247">
    <property type="entry name" value="LbH_GLGC"/>
    <property type="match status" value="1"/>
</dbReference>
<name>A0ABV6HPZ5_9SPHI</name>
<keyword evidence="4 10" id="KW-0548">Nucleotidyltransferase</keyword>
<dbReference type="RefSeq" id="WP_013668323.1">
    <property type="nucleotide sequence ID" value="NZ_JBHLWO010000002.1"/>
</dbReference>
<keyword evidence="3 10" id="KW-0808">Transferase</keyword>
<evidence type="ECO:0000256" key="5">
    <source>
        <dbReference type="ARBA" id="ARBA00022741"/>
    </source>
</evidence>
<comment type="caution">
    <text evidence="10">The sequence shown here is derived from an EMBL/GenBank/DDBJ whole genome shotgun (WGS) entry which is preliminary data.</text>
</comment>
<evidence type="ECO:0000256" key="7">
    <source>
        <dbReference type="ARBA" id="ARBA00023277"/>
    </source>
</evidence>
<keyword evidence="11" id="KW-1185">Reference proteome</keyword>
<feature type="domain" description="Nucleotidyl transferase" evidence="9">
    <location>
        <begin position="7"/>
        <end position="270"/>
    </location>
</feature>
<dbReference type="PROSITE" id="PS00808">
    <property type="entry name" value="ADP_GLC_PYROPHOSPH_1"/>
    <property type="match status" value="1"/>
</dbReference>
<dbReference type="PROSITE" id="PS00809">
    <property type="entry name" value="ADP_GLC_PYROPHOSPH_2"/>
    <property type="match status" value="1"/>
</dbReference>
<protein>
    <recommendedName>
        <fullName evidence="8">Glucose-1-phosphate adenylyltransferase</fullName>
        <ecNumber evidence="8">2.7.7.27</ecNumber>
    </recommendedName>
</protein>
<dbReference type="InterPro" id="IPR005835">
    <property type="entry name" value="NTP_transferase_dom"/>
</dbReference>
<evidence type="ECO:0000256" key="1">
    <source>
        <dbReference type="ARBA" id="ARBA00010443"/>
    </source>
</evidence>
<dbReference type="InterPro" id="IPR005836">
    <property type="entry name" value="ADP_Glu_pyroP_CS"/>
</dbReference>
<dbReference type="CDD" id="cd02508">
    <property type="entry name" value="ADP_Glucose_PP"/>
    <property type="match status" value="1"/>
</dbReference>
<evidence type="ECO:0000259" key="9">
    <source>
        <dbReference type="Pfam" id="PF00483"/>
    </source>
</evidence>
<dbReference type="InterPro" id="IPR011831">
    <property type="entry name" value="ADP-Glc_PPase"/>
</dbReference>
<dbReference type="Pfam" id="PF00483">
    <property type="entry name" value="NTP_transferase"/>
    <property type="match status" value="1"/>
</dbReference>
<dbReference type="InterPro" id="IPR011004">
    <property type="entry name" value="Trimer_LpxA-like_sf"/>
</dbReference>
<dbReference type="InterPro" id="IPR029044">
    <property type="entry name" value="Nucleotide-diphossugar_trans"/>
</dbReference>
<dbReference type="PANTHER" id="PTHR43523">
    <property type="entry name" value="GLUCOSE-1-PHOSPHATE ADENYLYLTRANSFERASE-RELATED"/>
    <property type="match status" value="1"/>
</dbReference>
<keyword evidence="2" id="KW-0321">Glycogen metabolism</keyword>